<accession>V4W0Y8</accession>
<dbReference type="KEGG" id="cic:CICLE_v10018313mg"/>
<evidence type="ECO:0000313" key="2">
    <source>
        <dbReference type="Proteomes" id="UP000030687"/>
    </source>
</evidence>
<dbReference type="EMBL" id="KI536312">
    <property type="protein sequence ID" value="ESR59519.1"/>
    <property type="molecule type" value="Genomic_DNA"/>
</dbReference>
<organism evidence="1 2">
    <name type="scientific">Citrus clementina</name>
    <name type="common">Clementine</name>
    <name type="synonym">Citrus deliciosa x Citrus sinensis</name>
    <dbReference type="NCBI Taxonomy" id="85681"/>
    <lineage>
        <taxon>Eukaryota</taxon>
        <taxon>Viridiplantae</taxon>
        <taxon>Streptophyta</taxon>
        <taxon>Embryophyta</taxon>
        <taxon>Tracheophyta</taxon>
        <taxon>Spermatophyta</taxon>
        <taxon>Magnoliopsida</taxon>
        <taxon>eudicotyledons</taxon>
        <taxon>Gunneridae</taxon>
        <taxon>Pentapetalae</taxon>
        <taxon>rosids</taxon>
        <taxon>malvids</taxon>
        <taxon>Sapindales</taxon>
        <taxon>Rutaceae</taxon>
        <taxon>Aurantioideae</taxon>
        <taxon>Citrus</taxon>
    </lineage>
</organism>
<dbReference type="Proteomes" id="UP000030687">
    <property type="component" value="Unassembled WGS sequence"/>
</dbReference>
<protein>
    <submittedName>
        <fullName evidence="1">Uncharacterized protein</fullName>
    </submittedName>
</protein>
<keyword evidence="2" id="KW-1185">Reference proteome</keyword>
<dbReference type="AlphaFoldDB" id="V4W0Y8"/>
<gene>
    <name evidence="1" type="ORF">CICLE_v10018313mg</name>
</gene>
<sequence>MFNLDNFCVLDFEQSAIYLSADTVEGEMVLSSYLGSVWCSFSNKVYSSRAFIKIVLVVWMSMKAFY</sequence>
<reference evidence="1 2" key="1">
    <citation type="submission" date="2013-10" db="EMBL/GenBank/DDBJ databases">
        <authorList>
            <consortium name="International Citrus Genome Consortium"/>
            <person name="Jenkins J."/>
            <person name="Schmutz J."/>
            <person name="Prochnik S."/>
            <person name="Rokhsar D."/>
            <person name="Gmitter F."/>
            <person name="Ollitrault P."/>
            <person name="Machado M."/>
            <person name="Talon M."/>
            <person name="Wincker P."/>
            <person name="Jaillon O."/>
            <person name="Morgante M."/>
        </authorList>
    </citation>
    <scope>NUCLEOTIDE SEQUENCE</scope>
    <source>
        <strain evidence="2">cv. Clemenules</strain>
    </source>
</reference>
<dbReference type="Gramene" id="ESR59519">
    <property type="protein sequence ID" value="ESR59519"/>
    <property type="gene ID" value="CICLE_v10018313mg"/>
</dbReference>
<name>V4W0Y8_CITCL</name>
<proteinExistence type="predicted"/>
<evidence type="ECO:0000313" key="1">
    <source>
        <dbReference type="EMBL" id="ESR59519.1"/>
    </source>
</evidence>
<dbReference type="InParanoid" id="V4W0Y8"/>